<organism evidence="1 2">
    <name type="scientific">Candidatus Brocadia carolinensis</name>
    <dbReference type="NCBI Taxonomy" id="1004156"/>
    <lineage>
        <taxon>Bacteria</taxon>
        <taxon>Pseudomonadati</taxon>
        <taxon>Planctomycetota</taxon>
        <taxon>Candidatus Brocadiia</taxon>
        <taxon>Candidatus Brocadiales</taxon>
        <taxon>Candidatus Brocadiaceae</taxon>
        <taxon>Candidatus Brocadia</taxon>
    </lineage>
</organism>
<dbReference type="Proteomes" id="UP000189681">
    <property type="component" value="Unassembled WGS sequence"/>
</dbReference>
<dbReference type="AlphaFoldDB" id="A0A1V4AQA1"/>
<evidence type="ECO:0000313" key="2">
    <source>
        <dbReference type="Proteomes" id="UP000189681"/>
    </source>
</evidence>
<reference evidence="1 2" key="1">
    <citation type="journal article" date="2017" name="Water Res.">
        <title>Discovery and metagenomic analysis of an anammox bacterial enrichment related to Candidatus "Brocadia caroliniensis" in a full-scale glycerol-fed nitritation-denitritation separate centrate treatment process.</title>
        <authorList>
            <person name="Park H."/>
            <person name="Brotto A.C."/>
            <person name="van Loosdrecht M.C."/>
            <person name="Chandran K."/>
        </authorList>
    </citation>
    <scope>NUCLEOTIDE SEQUENCE [LARGE SCALE GENOMIC DNA]</scope>
    <source>
        <strain evidence="1">26THWARD</strain>
    </source>
</reference>
<accession>A0A1V4AQA1</accession>
<proteinExistence type="predicted"/>
<dbReference type="STRING" id="1004156.AYP45_15635"/>
<sequence length="132" mass="15780">MGKIKRDLDKRLNDLVSCQYLKIREKTSLKVDYFDLTIYVDNMGCWPRFWKMKKIEGVEVTRDRDGEKEVLYDQTDEGKKVSEGIPIEFTDDEYCYKLTFGLIEIGVVEHDQAQIKINREKKVTIQRKYFRI</sequence>
<protein>
    <submittedName>
        <fullName evidence="1">Uncharacterized protein</fullName>
    </submittedName>
</protein>
<name>A0A1V4AQA1_9BACT</name>
<comment type="caution">
    <text evidence="1">The sequence shown here is derived from an EMBL/GenBank/DDBJ whole genome shotgun (WGS) entry which is preliminary data.</text>
</comment>
<dbReference type="EMBL" id="AYTS01000157">
    <property type="protein sequence ID" value="OOP55297.1"/>
    <property type="molecule type" value="Genomic_DNA"/>
</dbReference>
<evidence type="ECO:0000313" key="1">
    <source>
        <dbReference type="EMBL" id="OOP55297.1"/>
    </source>
</evidence>
<gene>
    <name evidence="1" type="ORF">AYP45_15635</name>
</gene>